<evidence type="ECO:0000313" key="3">
    <source>
        <dbReference type="Proteomes" id="UP000190669"/>
    </source>
</evidence>
<sequence length="44" mass="5264">MWFDDINIVLSLKSRNDNIVVSQFNAKIIPLSEFQYTKENKFAW</sequence>
<dbReference type="Proteomes" id="UP000251937">
    <property type="component" value="Unassembled WGS sequence"/>
</dbReference>
<evidence type="ECO:0000313" key="2">
    <source>
        <dbReference type="EMBL" id="SQA88889.1"/>
    </source>
</evidence>
<name>A0AAX2IJA7_9FLAO</name>
<dbReference type="AlphaFoldDB" id="A0AAX2IJA7"/>
<keyword evidence="3" id="KW-1185">Reference proteome</keyword>
<evidence type="ECO:0000313" key="1">
    <source>
        <dbReference type="EMBL" id="SKB98093.1"/>
    </source>
</evidence>
<dbReference type="Proteomes" id="UP000190669">
    <property type="component" value="Unassembled WGS sequence"/>
</dbReference>
<protein>
    <submittedName>
        <fullName evidence="2">Uncharacterized protein</fullName>
    </submittedName>
</protein>
<accession>A0AAX2IJA7</accession>
<comment type="caution">
    <text evidence="2">The sequence shown here is derived from an EMBL/GenBank/DDBJ whole genome shotgun (WGS) entry which is preliminary data.</text>
</comment>
<evidence type="ECO:0000313" key="4">
    <source>
        <dbReference type="Proteomes" id="UP000251937"/>
    </source>
</evidence>
<reference evidence="2 4" key="2">
    <citation type="submission" date="2018-06" db="EMBL/GenBank/DDBJ databases">
        <authorList>
            <consortium name="Pathogen Informatics"/>
            <person name="Doyle S."/>
        </authorList>
    </citation>
    <scope>NUCLEOTIDE SEQUENCE [LARGE SCALE GENOMIC DNA]</scope>
    <source>
        <strain evidence="2 4">NCTC11212</strain>
    </source>
</reference>
<dbReference type="EMBL" id="FUZE01000018">
    <property type="protein sequence ID" value="SKB98093.1"/>
    <property type="molecule type" value="Genomic_DNA"/>
</dbReference>
<reference evidence="1 3" key="1">
    <citation type="submission" date="2017-02" db="EMBL/GenBank/DDBJ databases">
        <authorList>
            <person name="Varghese N."/>
            <person name="Submissions S."/>
        </authorList>
    </citation>
    <scope>NUCLEOTIDE SEQUENCE [LARGE SCALE GENOMIC DNA]</scope>
    <source>
        <strain evidence="1 3">DSM 16775</strain>
    </source>
</reference>
<dbReference type="EMBL" id="UAVR01000008">
    <property type="protein sequence ID" value="SQA88889.1"/>
    <property type="molecule type" value="Genomic_DNA"/>
</dbReference>
<proteinExistence type="predicted"/>
<gene>
    <name evidence="2" type="ORF">NCTC11212_01427</name>
    <name evidence="1" type="ORF">SAMN05421800_1188</name>
</gene>
<organism evidence="2 4">
    <name type="scientific">Chryseobacterium balustinum</name>
    <dbReference type="NCBI Taxonomy" id="246"/>
    <lineage>
        <taxon>Bacteria</taxon>
        <taxon>Pseudomonadati</taxon>
        <taxon>Bacteroidota</taxon>
        <taxon>Flavobacteriia</taxon>
        <taxon>Flavobacteriales</taxon>
        <taxon>Weeksellaceae</taxon>
        <taxon>Chryseobacterium group</taxon>
        <taxon>Chryseobacterium</taxon>
    </lineage>
</organism>